<feature type="region of interest" description="Disordered" evidence="1">
    <location>
        <begin position="35"/>
        <end position="56"/>
    </location>
</feature>
<dbReference type="Proteomes" id="UP000654345">
    <property type="component" value="Unassembled WGS sequence"/>
</dbReference>
<keyword evidence="3" id="KW-1185">Reference proteome</keyword>
<gene>
    <name evidence="2" type="ORF">KSB_04140</name>
</gene>
<evidence type="ECO:0000313" key="2">
    <source>
        <dbReference type="EMBL" id="GHO51939.1"/>
    </source>
</evidence>
<protein>
    <submittedName>
        <fullName evidence="2">Uncharacterized protein</fullName>
    </submittedName>
</protein>
<comment type="caution">
    <text evidence="2">The sequence shown here is derived from an EMBL/GenBank/DDBJ whole genome shotgun (WGS) entry which is preliminary data.</text>
</comment>
<sequence length="56" mass="6194">MNQMCAVSMRIFLEYTTGPGTHIDMFLPILTTKGEGEEEKQKESAHAKLSNTYSAG</sequence>
<evidence type="ECO:0000313" key="3">
    <source>
        <dbReference type="Proteomes" id="UP000654345"/>
    </source>
</evidence>
<proteinExistence type="predicted"/>
<reference evidence="2 3" key="1">
    <citation type="journal article" date="2021" name="Int. J. Syst. Evol. Microbiol.">
        <title>Reticulibacter mediterranei gen. nov., sp. nov., within the new family Reticulibacteraceae fam. nov., and Ktedonospora formicarum gen. nov., sp. nov., Ktedonobacter robiniae sp. nov., Dictyobacter formicarum sp. nov. and Dictyobacter arantiisoli sp. nov., belonging to the class Ktedonobacteria.</title>
        <authorList>
            <person name="Yabe S."/>
            <person name="Zheng Y."/>
            <person name="Wang C.M."/>
            <person name="Sakai Y."/>
            <person name="Abe K."/>
            <person name="Yokota A."/>
            <person name="Donadio S."/>
            <person name="Cavaletti L."/>
            <person name="Monciardini P."/>
        </authorList>
    </citation>
    <scope>NUCLEOTIDE SEQUENCE [LARGE SCALE GENOMIC DNA]</scope>
    <source>
        <strain evidence="2 3">SOSP1-30</strain>
    </source>
</reference>
<organism evidence="2 3">
    <name type="scientific">Ktedonobacter robiniae</name>
    <dbReference type="NCBI Taxonomy" id="2778365"/>
    <lineage>
        <taxon>Bacteria</taxon>
        <taxon>Bacillati</taxon>
        <taxon>Chloroflexota</taxon>
        <taxon>Ktedonobacteria</taxon>
        <taxon>Ktedonobacterales</taxon>
        <taxon>Ktedonobacteraceae</taxon>
        <taxon>Ktedonobacter</taxon>
    </lineage>
</organism>
<name>A0ABQ3UGW4_9CHLR</name>
<dbReference type="EMBL" id="BNJG01000001">
    <property type="protein sequence ID" value="GHO51939.1"/>
    <property type="molecule type" value="Genomic_DNA"/>
</dbReference>
<evidence type="ECO:0000256" key="1">
    <source>
        <dbReference type="SAM" id="MobiDB-lite"/>
    </source>
</evidence>
<accession>A0ABQ3UGW4</accession>